<keyword evidence="6 9" id="KW-0472">Membrane</keyword>
<dbReference type="CDD" id="cd01840">
    <property type="entry name" value="SGNH_hydrolase_yrhL_like"/>
    <property type="match status" value="1"/>
</dbReference>
<dbReference type="PANTHER" id="PTHR23028">
    <property type="entry name" value="ACETYLTRANSFERASE"/>
    <property type="match status" value="1"/>
</dbReference>
<feature type="transmembrane region" description="Helical" evidence="9">
    <location>
        <begin position="358"/>
        <end position="376"/>
    </location>
</feature>
<evidence type="ECO:0000256" key="8">
    <source>
        <dbReference type="SAM" id="MobiDB-lite"/>
    </source>
</evidence>
<feature type="transmembrane region" description="Helical" evidence="9">
    <location>
        <begin position="194"/>
        <end position="212"/>
    </location>
</feature>
<evidence type="ECO:0000256" key="5">
    <source>
        <dbReference type="ARBA" id="ARBA00022989"/>
    </source>
</evidence>
<dbReference type="Gene3D" id="3.40.50.1110">
    <property type="entry name" value="SGNH hydrolase"/>
    <property type="match status" value="1"/>
</dbReference>
<feature type="transmembrane region" description="Helical" evidence="9">
    <location>
        <begin position="291"/>
        <end position="314"/>
    </location>
</feature>
<feature type="transmembrane region" description="Helical" evidence="9">
    <location>
        <begin position="227"/>
        <end position="244"/>
    </location>
</feature>
<feature type="transmembrane region" description="Helical" evidence="9">
    <location>
        <begin position="54"/>
        <end position="75"/>
    </location>
</feature>
<evidence type="ECO:0000313" key="12">
    <source>
        <dbReference type="Proteomes" id="UP000823907"/>
    </source>
</evidence>
<feature type="compositionally biased region" description="Basic and acidic residues" evidence="8">
    <location>
        <begin position="430"/>
        <end position="447"/>
    </location>
</feature>
<accession>A0A9D2UCV6</accession>
<dbReference type="Proteomes" id="UP000823907">
    <property type="component" value="Unassembled WGS sequence"/>
</dbReference>
<keyword evidence="5 9" id="KW-1133">Transmembrane helix</keyword>
<dbReference type="PANTHER" id="PTHR23028:SF53">
    <property type="entry name" value="ACYL_TRANSF_3 DOMAIN-CONTAINING PROTEIN"/>
    <property type="match status" value="1"/>
</dbReference>
<proteinExistence type="predicted"/>
<dbReference type="EMBL" id="DWUR01000138">
    <property type="protein sequence ID" value="HJD50052.1"/>
    <property type="molecule type" value="Genomic_DNA"/>
</dbReference>
<dbReference type="InterPro" id="IPR050879">
    <property type="entry name" value="Acyltransferase_3"/>
</dbReference>
<name>A0A9D2UCV6_9CORY</name>
<feature type="transmembrane region" description="Helical" evidence="9">
    <location>
        <begin position="265"/>
        <end position="285"/>
    </location>
</feature>
<dbReference type="Pfam" id="PF01757">
    <property type="entry name" value="Acyl_transf_3"/>
    <property type="match status" value="1"/>
</dbReference>
<keyword evidence="2" id="KW-1003">Cell membrane</keyword>
<feature type="transmembrane region" description="Helical" evidence="9">
    <location>
        <begin position="166"/>
        <end position="182"/>
    </location>
</feature>
<reference evidence="11" key="2">
    <citation type="submission" date="2021-04" db="EMBL/GenBank/DDBJ databases">
        <authorList>
            <person name="Gilroy R."/>
        </authorList>
    </citation>
    <scope>NUCLEOTIDE SEQUENCE</scope>
    <source>
        <strain evidence="11">5925</strain>
    </source>
</reference>
<comment type="caution">
    <text evidence="11">The sequence shown here is derived from an EMBL/GenBank/DDBJ whole genome shotgun (WGS) entry which is preliminary data.</text>
</comment>
<evidence type="ECO:0000259" key="10">
    <source>
        <dbReference type="Pfam" id="PF01757"/>
    </source>
</evidence>
<feature type="transmembrane region" description="Helical" evidence="9">
    <location>
        <begin position="95"/>
        <end position="115"/>
    </location>
</feature>
<evidence type="ECO:0000256" key="1">
    <source>
        <dbReference type="ARBA" id="ARBA00004651"/>
    </source>
</evidence>
<reference evidence="11" key="1">
    <citation type="journal article" date="2021" name="PeerJ">
        <title>Extensive microbial diversity within the chicken gut microbiome revealed by metagenomics and culture.</title>
        <authorList>
            <person name="Gilroy R."/>
            <person name="Ravi A."/>
            <person name="Getino M."/>
            <person name="Pursley I."/>
            <person name="Horton D.L."/>
            <person name="Alikhan N.F."/>
            <person name="Baker D."/>
            <person name="Gharbi K."/>
            <person name="Hall N."/>
            <person name="Watson M."/>
            <person name="Adriaenssens E.M."/>
            <person name="Foster-Nyarko E."/>
            <person name="Jarju S."/>
            <person name="Secka A."/>
            <person name="Antonio M."/>
            <person name="Oren A."/>
            <person name="Chaudhuri R.R."/>
            <person name="La Ragione R."/>
            <person name="Hildebrand F."/>
            <person name="Pallen M.J."/>
        </authorList>
    </citation>
    <scope>NUCLEOTIDE SEQUENCE</scope>
    <source>
        <strain evidence="11">5925</strain>
    </source>
</reference>
<keyword evidence="7" id="KW-0012">Acyltransferase</keyword>
<keyword evidence="4 9" id="KW-0812">Transmembrane</keyword>
<feature type="transmembrane region" description="Helical" evidence="9">
    <location>
        <begin position="404"/>
        <end position="424"/>
    </location>
</feature>
<feature type="region of interest" description="Disordered" evidence="8">
    <location>
        <begin position="430"/>
        <end position="468"/>
    </location>
</feature>
<dbReference type="InterPro" id="IPR002656">
    <property type="entry name" value="Acyl_transf_3_dom"/>
</dbReference>
<feature type="compositionally biased region" description="Basic and acidic residues" evidence="8">
    <location>
        <begin position="458"/>
        <end position="468"/>
    </location>
</feature>
<protein>
    <submittedName>
        <fullName evidence="11">Acetyltransferase</fullName>
    </submittedName>
</protein>
<dbReference type="GO" id="GO:0005886">
    <property type="term" value="C:plasma membrane"/>
    <property type="evidence" value="ECO:0007669"/>
    <property type="project" value="UniProtKB-SubCell"/>
</dbReference>
<gene>
    <name evidence="11" type="ORF">H9907_08215</name>
</gene>
<dbReference type="GO" id="GO:0016747">
    <property type="term" value="F:acyltransferase activity, transferring groups other than amino-acyl groups"/>
    <property type="evidence" value="ECO:0007669"/>
    <property type="project" value="InterPro"/>
</dbReference>
<feature type="domain" description="Acyltransferase 3" evidence="10">
    <location>
        <begin position="29"/>
        <end position="372"/>
    </location>
</feature>
<evidence type="ECO:0000256" key="9">
    <source>
        <dbReference type="SAM" id="Phobius"/>
    </source>
</evidence>
<keyword evidence="3" id="KW-0808">Transferase</keyword>
<evidence type="ECO:0000256" key="4">
    <source>
        <dbReference type="ARBA" id="ARBA00022692"/>
    </source>
</evidence>
<organism evidence="11 12">
    <name type="scientific">Candidatus Corynebacterium intestinavium</name>
    <dbReference type="NCBI Taxonomy" id="2838531"/>
    <lineage>
        <taxon>Bacteria</taxon>
        <taxon>Bacillati</taxon>
        <taxon>Actinomycetota</taxon>
        <taxon>Actinomycetes</taxon>
        <taxon>Mycobacteriales</taxon>
        <taxon>Corynebacteriaceae</taxon>
        <taxon>Corynebacterium</taxon>
    </lineage>
</organism>
<evidence type="ECO:0000256" key="7">
    <source>
        <dbReference type="ARBA" id="ARBA00023315"/>
    </source>
</evidence>
<evidence type="ECO:0000313" key="11">
    <source>
        <dbReference type="EMBL" id="HJD50052.1"/>
    </source>
</evidence>
<evidence type="ECO:0000256" key="6">
    <source>
        <dbReference type="ARBA" id="ARBA00023136"/>
    </source>
</evidence>
<dbReference type="GO" id="GO:0009103">
    <property type="term" value="P:lipopolysaccharide biosynthetic process"/>
    <property type="evidence" value="ECO:0007669"/>
    <property type="project" value="TreeGrafter"/>
</dbReference>
<dbReference type="InterPro" id="IPR036514">
    <property type="entry name" value="SGNH_hydro_sf"/>
</dbReference>
<dbReference type="SUPFAM" id="SSF52266">
    <property type="entry name" value="SGNH hydrolase"/>
    <property type="match status" value="1"/>
</dbReference>
<dbReference type="AlphaFoldDB" id="A0A9D2UCV6"/>
<feature type="transmembrane region" description="Helical" evidence="9">
    <location>
        <begin position="335"/>
        <end position="352"/>
    </location>
</feature>
<comment type="subcellular location">
    <subcellularLocation>
        <location evidence="1">Cell membrane</location>
        <topology evidence="1">Multi-pass membrane protein</topology>
    </subcellularLocation>
</comment>
<evidence type="ECO:0000256" key="2">
    <source>
        <dbReference type="ARBA" id="ARBA00022475"/>
    </source>
</evidence>
<sequence length="641" mass="70809">MLSACGANLTWWQFEPEGVEVHVRIRQIAGLDGLRGVAVAAVVLYHFFGDILPGGFMGVDVFFVLSGFLITSILLREVALTQGVSFRVFWKRRLWRIAPLALFVLIMTTAVVGTIGGDLAVKLRTQFFGTAFFVNNWVQIANSESYFAKSDIQVTAHYWSLAIEEQYYLIWPILVWLVLLAVRRNAARFRPRMAVLTAVLAIASMVAMAVIFDPQQDPSRVYYGTDTHAFGLLLGSLVALLLTSPVRSRVADSHPRRLNWFKHQLLADWIPALAFVGLVAMMMTVHAESAFTYRGGLVIASVLTSLVVMGLARGDNAIDEWMNIRVLRWLGHRSFSIYLWHWPIVMILPVLAPWAPEWLIGIAAVVLTALISEWSFKHIETPFRRHGYRKTIKGWFSGGVMRKLSVGFAVVLVGALTACGLATAPSESSLEKDLKEKSERLQKENEVAAKTTPPAPKDGSKIPVEDRKMPSGKKISMVGDSVMLASVDALQEKFPGATVDAAQSRHYIATLPILQQMADAGTLREFVVLGLGTNGPSDGAGDPEMLKKIREAVGKDRVIIYVMPYGDRDWMAHANDELIAEAKKTPNVYLANWCEAAAENDDFVDGIHPGEKGAKLYAGAVENALKQWKSGKKDIPQSCSN</sequence>
<evidence type="ECO:0000256" key="3">
    <source>
        <dbReference type="ARBA" id="ARBA00022679"/>
    </source>
</evidence>